<evidence type="ECO:0000259" key="2">
    <source>
        <dbReference type="PROSITE" id="PS51471"/>
    </source>
</evidence>
<protein>
    <submittedName>
        <fullName evidence="3">Oxidoreductase, 2OG-Fe(II) oxygenase family protein</fullName>
    </submittedName>
</protein>
<sequence>MEHSAALQHLRQHSFVVWKTKGEEDAGTITRAFASFGYAATRAKESFTTVTLPSHRYTANSIASVDPSVQPDGLSTPVLRLMLESVGRDFSVEYAQLGDTEVPSDGCSASVVDVFHYYNSPELVNNVNCAEHTDPGILSVATRADVPGLQLLDAETEEWVDIETMVDSTDLVVFVGQVGQWLTGDAYPAALHRVRKHTQPRLNFVFELRPHRDPFAGIKLSPITDVNHMLVADKVQNRKDFEIYHKGTHPRSDRLDEYFRQWLDALGVSEEQYQTLHLEILERTTVPTPISETPSTGLLLP</sequence>
<keyword evidence="1" id="KW-0408">Iron</keyword>
<reference evidence="3 4" key="1">
    <citation type="journal article" date="2013" name="Genome Biol.">
        <title>Genome of Acanthamoeba castellanii highlights extensive lateral gene transfer and early evolution of tyrosine kinase signaling.</title>
        <authorList>
            <person name="Clarke M."/>
            <person name="Lohan A.J."/>
            <person name="Liu B."/>
            <person name="Lagkouvardos I."/>
            <person name="Roy S."/>
            <person name="Zafar N."/>
            <person name="Bertelli C."/>
            <person name="Schilde C."/>
            <person name="Kianianmomeni A."/>
            <person name="Burglin T.R."/>
            <person name="Frech C."/>
            <person name="Turcotte B."/>
            <person name="Kopec K.O."/>
            <person name="Synnott J.M."/>
            <person name="Choo C."/>
            <person name="Paponov I."/>
            <person name="Finkler A."/>
            <person name="Soon Heng Tan C."/>
            <person name="Hutchins A.P."/>
            <person name="Weinmeier T."/>
            <person name="Rattei T."/>
            <person name="Chu J.S."/>
            <person name="Gimenez G."/>
            <person name="Irimia M."/>
            <person name="Rigden D.J."/>
            <person name="Fitzpatrick D.A."/>
            <person name="Lorenzo-Morales J."/>
            <person name="Bateman A."/>
            <person name="Chiu C.H."/>
            <person name="Tang P."/>
            <person name="Hegemann P."/>
            <person name="Fromm H."/>
            <person name="Raoult D."/>
            <person name="Greub G."/>
            <person name="Miranda-Saavedra D."/>
            <person name="Chen N."/>
            <person name="Nash P."/>
            <person name="Ginger M.L."/>
            <person name="Horn M."/>
            <person name="Schaap P."/>
            <person name="Caler L."/>
            <person name="Loftus B."/>
        </authorList>
    </citation>
    <scope>NUCLEOTIDE SEQUENCE [LARGE SCALE GENOMIC DNA]</scope>
    <source>
        <strain evidence="3 4">Neff</strain>
    </source>
</reference>
<dbReference type="SUPFAM" id="SSF51197">
    <property type="entry name" value="Clavaminate synthase-like"/>
    <property type="match status" value="1"/>
</dbReference>
<accession>L8GR13</accession>
<dbReference type="VEuPathDB" id="AmoebaDB:ACA1_164340"/>
<keyword evidence="1" id="KW-0560">Oxidoreductase</keyword>
<dbReference type="AlphaFoldDB" id="L8GR13"/>
<dbReference type="RefSeq" id="XP_004337587.1">
    <property type="nucleotide sequence ID" value="XM_004337539.1"/>
</dbReference>
<dbReference type="InterPro" id="IPR044861">
    <property type="entry name" value="IPNS-like_FE2OG_OXY"/>
</dbReference>
<keyword evidence="1" id="KW-0479">Metal-binding</keyword>
<gene>
    <name evidence="3" type="ORF">ACA1_164340</name>
</gene>
<evidence type="ECO:0000313" key="3">
    <source>
        <dbReference type="EMBL" id="ELR15574.1"/>
    </source>
</evidence>
<organism evidence="3 4">
    <name type="scientific">Acanthamoeba castellanii (strain ATCC 30010 / Neff)</name>
    <dbReference type="NCBI Taxonomy" id="1257118"/>
    <lineage>
        <taxon>Eukaryota</taxon>
        <taxon>Amoebozoa</taxon>
        <taxon>Discosea</taxon>
        <taxon>Longamoebia</taxon>
        <taxon>Centramoebida</taxon>
        <taxon>Acanthamoebidae</taxon>
        <taxon>Acanthamoeba</taxon>
    </lineage>
</organism>
<dbReference type="InterPro" id="IPR005123">
    <property type="entry name" value="Oxoglu/Fe-dep_dioxygenase_dom"/>
</dbReference>
<name>L8GR13_ACACF</name>
<keyword evidence="4" id="KW-1185">Reference proteome</keyword>
<evidence type="ECO:0000313" key="4">
    <source>
        <dbReference type="Proteomes" id="UP000011083"/>
    </source>
</evidence>
<dbReference type="InterPro" id="IPR050231">
    <property type="entry name" value="Iron_ascorbate_oxido_reductase"/>
</dbReference>
<dbReference type="OrthoDB" id="288590at2759"/>
<dbReference type="PANTHER" id="PTHR47990">
    <property type="entry name" value="2-OXOGLUTARATE (2OG) AND FE(II)-DEPENDENT OXYGENASE SUPERFAMILY PROTEIN-RELATED"/>
    <property type="match status" value="1"/>
</dbReference>
<dbReference type="InterPro" id="IPR027443">
    <property type="entry name" value="IPNS-like_sf"/>
</dbReference>
<proteinExistence type="inferred from homology"/>
<dbReference type="Gene3D" id="2.60.120.330">
    <property type="entry name" value="B-lactam Antibiotic, Isopenicillin N Synthase, Chain"/>
    <property type="match status" value="1"/>
</dbReference>
<comment type="similarity">
    <text evidence="1">Belongs to the iron/ascorbate-dependent oxidoreductase family.</text>
</comment>
<dbReference type="KEGG" id="acan:ACA1_164340"/>
<dbReference type="GeneID" id="14916170"/>
<dbReference type="GO" id="GO:0016491">
    <property type="term" value="F:oxidoreductase activity"/>
    <property type="evidence" value="ECO:0007669"/>
    <property type="project" value="UniProtKB-KW"/>
</dbReference>
<dbReference type="PROSITE" id="PS51471">
    <property type="entry name" value="FE2OG_OXY"/>
    <property type="match status" value="1"/>
</dbReference>
<dbReference type="Proteomes" id="UP000011083">
    <property type="component" value="Unassembled WGS sequence"/>
</dbReference>
<dbReference type="GO" id="GO:0046872">
    <property type="term" value="F:metal ion binding"/>
    <property type="evidence" value="ECO:0007669"/>
    <property type="project" value="UniProtKB-KW"/>
</dbReference>
<evidence type="ECO:0000256" key="1">
    <source>
        <dbReference type="RuleBase" id="RU003682"/>
    </source>
</evidence>
<feature type="domain" description="Fe2OG dioxygenase" evidence="2">
    <location>
        <begin position="103"/>
        <end position="210"/>
    </location>
</feature>
<dbReference type="Pfam" id="PF03171">
    <property type="entry name" value="2OG-FeII_Oxy"/>
    <property type="match status" value="1"/>
</dbReference>
<dbReference type="EMBL" id="KB008026">
    <property type="protein sequence ID" value="ELR15574.1"/>
    <property type="molecule type" value="Genomic_DNA"/>
</dbReference>